<keyword evidence="2" id="KW-0808">Transferase</keyword>
<keyword evidence="2" id="KW-0012">Acyltransferase</keyword>
<dbReference type="SUPFAM" id="SSF55729">
    <property type="entry name" value="Acyl-CoA N-acyltransferases (Nat)"/>
    <property type="match status" value="1"/>
</dbReference>
<protein>
    <submittedName>
        <fullName evidence="2">GNAT family N-acetyltransferase</fullName>
        <ecNumber evidence="2">2.3.1.-</ecNumber>
    </submittedName>
</protein>
<evidence type="ECO:0000313" key="3">
    <source>
        <dbReference type="Proteomes" id="UP001595539"/>
    </source>
</evidence>
<dbReference type="PANTHER" id="PTHR31435:SF10">
    <property type="entry name" value="BSR4717 PROTEIN"/>
    <property type="match status" value="1"/>
</dbReference>
<comment type="caution">
    <text evidence="2">The sequence shown here is derived from an EMBL/GenBank/DDBJ whole genome shotgun (WGS) entry which is preliminary data.</text>
</comment>
<dbReference type="Pfam" id="PF14542">
    <property type="entry name" value="Acetyltransf_CG"/>
    <property type="match status" value="1"/>
</dbReference>
<dbReference type="PROSITE" id="PS51729">
    <property type="entry name" value="GNAT_YJDJ"/>
    <property type="match status" value="1"/>
</dbReference>
<proteinExistence type="predicted"/>
<dbReference type="InterPro" id="IPR016181">
    <property type="entry name" value="Acyl_CoA_acyltransferase"/>
</dbReference>
<dbReference type="InterPro" id="IPR031165">
    <property type="entry name" value="GNAT_YJDJ"/>
</dbReference>
<dbReference type="InterPro" id="IPR045057">
    <property type="entry name" value="Gcn5-rel_NAT"/>
</dbReference>
<evidence type="ECO:0000259" key="1">
    <source>
        <dbReference type="PROSITE" id="PS51729"/>
    </source>
</evidence>
<dbReference type="EMBL" id="JBHRXY010000002">
    <property type="protein sequence ID" value="MFC3628726.1"/>
    <property type="molecule type" value="Genomic_DNA"/>
</dbReference>
<dbReference type="PANTHER" id="PTHR31435">
    <property type="entry name" value="PROTEIN NATD1"/>
    <property type="match status" value="1"/>
</dbReference>
<dbReference type="Gene3D" id="3.40.630.30">
    <property type="match status" value="1"/>
</dbReference>
<dbReference type="EC" id="2.3.1.-" evidence="2"/>
<feature type="domain" description="N-acetyltransferase" evidence="1">
    <location>
        <begin position="10"/>
        <end position="98"/>
    </location>
</feature>
<gene>
    <name evidence="2" type="ORF">ACFOM8_04630</name>
</gene>
<evidence type="ECO:0000313" key="2">
    <source>
        <dbReference type="EMBL" id="MFC3628726.1"/>
    </source>
</evidence>
<dbReference type="GO" id="GO:0016746">
    <property type="term" value="F:acyltransferase activity"/>
    <property type="evidence" value="ECO:0007669"/>
    <property type="project" value="UniProtKB-KW"/>
</dbReference>
<name>A0ABV7U0W9_9RHOB</name>
<organism evidence="2 3">
    <name type="scientific">Paracoccus angustae</name>
    <dbReference type="NCBI Taxonomy" id="1671480"/>
    <lineage>
        <taxon>Bacteria</taxon>
        <taxon>Pseudomonadati</taxon>
        <taxon>Pseudomonadota</taxon>
        <taxon>Alphaproteobacteria</taxon>
        <taxon>Rhodobacterales</taxon>
        <taxon>Paracoccaceae</taxon>
        <taxon>Paracoccus</taxon>
    </lineage>
</organism>
<dbReference type="RefSeq" id="WP_377759737.1">
    <property type="nucleotide sequence ID" value="NZ_JBHRXY010000002.1"/>
</dbReference>
<dbReference type="Proteomes" id="UP001595539">
    <property type="component" value="Unassembled WGS sequence"/>
</dbReference>
<reference evidence="3" key="1">
    <citation type="journal article" date="2019" name="Int. J. Syst. Evol. Microbiol.">
        <title>The Global Catalogue of Microorganisms (GCM) 10K type strain sequencing project: providing services to taxonomists for standard genome sequencing and annotation.</title>
        <authorList>
            <consortium name="The Broad Institute Genomics Platform"/>
            <consortium name="The Broad Institute Genome Sequencing Center for Infectious Disease"/>
            <person name="Wu L."/>
            <person name="Ma J."/>
        </authorList>
    </citation>
    <scope>NUCLEOTIDE SEQUENCE [LARGE SCALE GENOMIC DNA]</scope>
    <source>
        <strain evidence="3">KCTC 42473</strain>
    </source>
</reference>
<keyword evidence="3" id="KW-1185">Reference proteome</keyword>
<accession>A0ABV7U0W9</accession>
<sequence>MPDLTITKEEIDARHGRYVARMAGIDAEAELTFTRRGPDRISADHTGAPEGLRGTGAAGALVAAMVADARKQGFRIVPLCPYVLSRYAKHPDWADAFATAPGERVGP</sequence>